<dbReference type="Pfam" id="PF14371">
    <property type="entry name" value="DUF4412"/>
    <property type="match status" value="1"/>
</dbReference>
<evidence type="ECO:0000313" key="2">
    <source>
        <dbReference type="EMBL" id="MCL6296235.1"/>
    </source>
</evidence>
<comment type="caution">
    <text evidence="2">The sequence shown here is derived from an EMBL/GenBank/DDBJ whole genome shotgun (WGS) entry which is preliminary data.</text>
</comment>
<dbReference type="Proteomes" id="UP001165381">
    <property type="component" value="Unassembled WGS sequence"/>
</dbReference>
<sequence>MKLLPVFLLGFIFSSQLSHGQFLKKLKQRAEEAAKEAIIRKAEDKAARMAEKSAEKVLNFDFSRKSEDPSILPLSYEFEWKYVLQMQANGNNVNMVYYLKPEAKYFGAKPDMGKNKQIGSMLMVMDESLKVMTLFSDMNGQKMGHILPTNENLENDEEDENEDLEDFTFKEIDTKTILGYECQGFEFESSEYKMKMYVAFDAPVSFNQVLGTHTKHTPKGFNPKWLEAADSSLVLEMNFIHKKKKKYNSKMVCVALENEPSTVTINEYQFMNTGDTAMLTED</sequence>
<evidence type="ECO:0000313" key="3">
    <source>
        <dbReference type="Proteomes" id="UP001165381"/>
    </source>
</evidence>
<evidence type="ECO:0000259" key="1">
    <source>
        <dbReference type="Pfam" id="PF14371"/>
    </source>
</evidence>
<name>A0ABT0QGV3_9FLAO</name>
<feature type="domain" description="DUF4412" evidence="1">
    <location>
        <begin position="83"/>
        <end position="202"/>
    </location>
</feature>
<proteinExistence type="predicted"/>
<dbReference type="RefSeq" id="WP_249973708.1">
    <property type="nucleotide sequence ID" value="NZ_JAMFLZ010000007.1"/>
</dbReference>
<protein>
    <submittedName>
        <fullName evidence="2">DUF4412 domain-containing protein</fullName>
    </submittedName>
</protein>
<dbReference type="InterPro" id="IPR025524">
    <property type="entry name" value="DUF4412"/>
</dbReference>
<organism evidence="2 3">
    <name type="scientific">Jejuia spongiicola</name>
    <dbReference type="NCBI Taxonomy" id="2942207"/>
    <lineage>
        <taxon>Bacteria</taxon>
        <taxon>Pseudomonadati</taxon>
        <taxon>Bacteroidota</taxon>
        <taxon>Flavobacteriia</taxon>
        <taxon>Flavobacteriales</taxon>
        <taxon>Flavobacteriaceae</taxon>
        <taxon>Jejuia</taxon>
    </lineage>
</organism>
<gene>
    <name evidence="2" type="ORF">M3P09_14580</name>
</gene>
<reference evidence="2" key="1">
    <citation type="submission" date="2022-05" db="EMBL/GenBank/DDBJ databases">
        <authorList>
            <person name="Park J.-S."/>
        </authorList>
    </citation>
    <scope>NUCLEOTIDE SEQUENCE</scope>
    <source>
        <strain evidence="2">2012CJ34-3</strain>
    </source>
</reference>
<keyword evidence="3" id="KW-1185">Reference proteome</keyword>
<dbReference type="EMBL" id="JAMFLZ010000007">
    <property type="protein sequence ID" value="MCL6296235.1"/>
    <property type="molecule type" value="Genomic_DNA"/>
</dbReference>
<accession>A0ABT0QGV3</accession>